<dbReference type="AlphaFoldDB" id="B9SJ85"/>
<reference evidence="2" key="1">
    <citation type="journal article" date="2010" name="Nat. Biotechnol.">
        <title>Draft genome sequence of the oilseed species Ricinus communis.</title>
        <authorList>
            <person name="Chan A.P."/>
            <person name="Crabtree J."/>
            <person name="Zhao Q."/>
            <person name="Lorenzi H."/>
            <person name="Orvis J."/>
            <person name="Puiu D."/>
            <person name="Melake-Berhan A."/>
            <person name="Jones K.M."/>
            <person name="Redman J."/>
            <person name="Chen G."/>
            <person name="Cahoon E.B."/>
            <person name="Gedil M."/>
            <person name="Stanke M."/>
            <person name="Haas B.J."/>
            <person name="Wortman J.R."/>
            <person name="Fraser-Liggett C.M."/>
            <person name="Ravel J."/>
            <person name="Rabinowicz P.D."/>
        </authorList>
    </citation>
    <scope>NUCLEOTIDE SEQUENCE [LARGE SCALE GENOMIC DNA]</scope>
    <source>
        <strain evidence="2">cv. Hale</strain>
    </source>
</reference>
<protein>
    <submittedName>
        <fullName evidence="1">Uncharacterized protein</fullName>
    </submittedName>
</protein>
<sequence length="175" mass="19817">MGKAEETINLLQLMADKGVVLDSEIKNTIMTSLCHSSLGKDIVGLLPNFASEKSNLLQLLKLSASVTHLKIIYSFFPVSFSSQVGNRCSGSKIGFLNDGTQFCCLIHAQDIEYEEPIEVKKKFKEQQEVTHEAIENSRKYFLDANMGMIQFGTKKIEGTKRMDFVFSRFWRCSRC</sequence>
<proteinExistence type="predicted"/>
<dbReference type="EMBL" id="EQ973982">
    <property type="protein sequence ID" value="EEF36331.1"/>
    <property type="molecule type" value="Genomic_DNA"/>
</dbReference>
<dbReference type="Proteomes" id="UP000008311">
    <property type="component" value="Unassembled WGS sequence"/>
</dbReference>
<name>B9SJ85_RICCO</name>
<gene>
    <name evidence="1" type="ORF">RCOM_1478720</name>
</gene>
<keyword evidence="2" id="KW-1185">Reference proteome</keyword>
<organism evidence="1 2">
    <name type="scientific">Ricinus communis</name>
    <name type="common">Castor bean</name>
    <dbReference type="NCBI Taxonomy" id="3988"/>
    <lineage>
        <taxon>Eukaryota</taxon>
        <taxon>Viridiplantae</taxon>
        <taxon>Streptophyta</taxon>
        <taxon>Embryophyta</taxon>
        <taxon>Tracheophyta</taxon>
        <taxon>Spermatophyta</taxon>
        <taxon>Magnoliopsida</taxon>
        <taxon>eudicotyledons</taxon>
        <taxon>Gunneridae</taxon>
        <taxon>Pentapetalae</taxon>
        <taxon>rosids</taxon>
        <taxon>fabids</taxon>
        <taxon>Malpighiales</taxon>
        <taxon>Euphorbiaceae</taxon>
        <taxon>Acalyphoideae</taxon>
        <taxon>Acalypheae</taxon>
        <taxon>Ricinus</taxon>
    </lineage>
</organism>
<dbReference type="InParanoid" id="B9SJ85"/>
<accession>B9SJ85</accession>
<evidence type="ECO:0000313" key="1">
    <source>
        <dbReference type="EMBL" id="EEF36331.1"/>
    </source>
</evidence>
<evidence type="ECO:0000313" key="2">
    <source>
        <dbReference type="Proteomes" id="UP000008311"/>
    </source>
</evidence>